<dbReference type="SUPFAM" id="SSF55781">
    <property type="entry name" value="GAF domain-like"/>
    <property type="match status" value="2"/>
</dbReference>
<evidence type="ECO:0000256" key="10">
    <source>
        <dbReference type="ARBA" id="ARBA00022989"/>
    </source>
</evidence>
<evidence type="ECO:0000259" key="16">
    <source>
        <dbReference type="PROSITE" id="PS50112"/>
    </source>
</evidence>
<reference evidence="18 19" key="1">
    <citation type="submission" date="2016-10" db="EMBL/GenBank/DDBJ databases">
        <authorList>
            <person name="de Groot N.N."/>
        </authorList>
    </citation>
    <scope>NUCLEOTIDE SEQUENCE [LARGE SCALE GENOMIC DNA]</scope>
    <source>
        <strain evidence="18 19">DSM 16077</strain>
    </source>
</reference>
<dbReference type="InterPro" id="IPR029016">
    <property type="entry name" value="GAF-like_dom_sf"/>
</dbReference>
<dbReference type="CDD" id="cd00082">
    <property type="entry name" value="HisKA"/>
    <property type="match status" value="1"/>
</dbReference>
<feature type="domain" description="PAC" evidence="17">
    <location>
        <begin position="430"/>
        <end position="482"/>
    </location>
</feature>
<evidence type="ECO:0000256" key="6">
    <source>
        <dbReference type="ARBA" id="ARBA00022692"/>
    </source>
</evidence>
<dbReference type="Gene3D" id="1.10.287.130">
    <property type="match status" value="1"/>
</dbReference>
<evidence type="ECO:0000259" key="17">
    <source>
        <dbReference type="PROSITE" id="PS50113"/>
    </source>
</evidence>
<gene>
    <name evidence="18" type="ORF">SAMN04488568_10730</name>
</gene>
<dbReference type="FunFam" id="1.10.287.130:FF:000004">
    <property type="entry name" value="Ethylene receptor 1"/>
    <property type="match status" value="1"/>
</dbReference>
<evidence type="ECO:0000256" key="11">
    <source>
        <dbReference type="ARBA" id="ARBA00023012"/>
    </source>
</evidence>
<dbReference type="Pfam" id="PF01590">
    <property type="entry name" value="GAF"/>
    <property type="match status" value="1"/>
</dbReference>
<dbReference type="GO" id="GO:0009927">
    <property type="term" value="F:histidine phosphotransfer kinase activity"/>
    <property type="evidence" value="ECO:0007669"/>
    <property type="project" value="TreeGrafter"/>
</dbReference>
<dbReference type="Gene3D" id="3.30.450.20">
    <property type="entry name" value="PAS domain"/>
    <property type="match status" value="3"/>
</dbReference>
<proteinExistence type="predicted"/>
<dbReference type="PROSITE" id="PS50113">
    <property type="entry name" value="PAC"/>
    <property type="match status" value="2"/>
</dbReference>
<dbReference type="GO" id="GO:0005886">
    <property type="term" value="C:plasma membrane"/>
    <property type="evidence" value="ECO:0007669"/>
    <property type="project" value="TreeGrafter"/>
</dbReference>
<dbReference type="Pfam" id="PF13185">
    <property type="entry name" value="GAF_2"/>
    <property type="match status" value="1"/>
</dbReference>
<evidence type="ECO:0000313" key="19">
    <source>
        <dbReference type="Proteomes" id="UP000199759"/>
    </source>
</evidence>
<dbReference type="CDD" id="cd16922">
    <property type="entry name" value="HATPase_EvgS-ArcB-TorS-like"/>
    <property type="match status" value="1"/>
</dbReference>
<feature type="domain" description="Histidine kinase" evidence="14">
    <location>
        <begin position="752"/>
        <end position="969"/>
    </location>
</feature>
<dbReference type="PROSITE" id="PS50109">
    <property type="entry name" value="HIS_KIN"/>
    <property type="match status" value="1"/>
</dbReference>
<evidence type="ECO:0000256" key="4">
    <source>
        <dbReference type="ARBA" id="ARBA00022553"/>
    </source>
</evidence>
<dbReference type="PRINTS" id="PR00344">
    <property type="entry name" value="BCTRLSENSOR"/>
</dbReference>
<dbReference type="SUPFAM" id="SSF47384">
    <property type="entry name" value="Homodimeric domain of signal transducing histidine kinase"/>
    <property type="match status" value="1"/>
</dbReference>
<dbReference type="Gene3D" id="3.30.450.40">
    <property type="match status" value="2"/>
</dbReference>
<evidence type="ECO:0000256" key="1">
    <source>
        <dbReference type="ARBA" id="ARBA00000085"/>
    </source>
</evidence>
<dbReference type="SMART" id="SM00091">
    <property type="entry name" value="PAS"/>
    <property type="match status" value="3"/>
</dbReference>
<dbReference type="SUPFAM" id="SSF55785">
    <property type="entry name" value="PYP-like sensor domain (PAS domain)"/>
    <property type="match status" value="3"/>
</dbReference>
<protein>
    <recommendedName>
        <fullName evidence="3">histidine kinase</fullName>
        <ecNumber evidence="3">2.7.13.3</ecNumber>
    </recommendedName>
</protein>
<feature type="domain" description="Response regulatory" evidence="15">
    <location>
        <begin position="996"/>
        <end position="1113"/>
    </location>
</feature>
<dbReference type="Pfam" id="PF00072">
    <property type="entry name" value="Response_reg"/>
    <property type="match status" value="1"/>
</dbReference>
<evidence type="ECO:0000259" key="14">
    <source>
        <dbReference type="PROSITE" id="PS50109"/>
    </source>
</evidence>
<dbReference type="InterPro" id="IPR011006">
    <property type="entry name" value="CheY-like_superfamily"/>
</dbReference>
<dbReference type="Gene3D" id="2.10.70.100">
    <property type="match status" value="1"/>
</dbReference>
<keyword evidence="7" id="KW-0547">Nucleotide-binding</keyword>
<dbReference type="InterPro" id="IPR035965">
    <property type="entry name" value="PAS-like_dom_sf"/>
</dbReference>
<dbReference type="Pfam" id="PF02518">
    <property type="entry name" value="HATPase_c"/>
    <property type="match status" value="1"/>
</dbReference>
<dbReference type="FunFam" id="3.30.565.10:FF:000010">
    <property type="entry name" value="Sensor histidine kinase RcsC"/>
    <property type="match status" value="1"/>
</dbReference>
<dbReference type="PROSITE" id="PS50112">
    <property type="entry name" value="PAS"/>
    <property type="match status" value="1"/>
</dbReference>
<dbReference type="InterPro" id="IPR003594">
    <property type="entry name" value="HATPase_dom"/>
</dbReference>
<evidence type="ECO:0000259" key="15">
    <source>
        <dbReference type="PROSITE" id="PS50110"/>
    </source>
</evidence>
<keyword evidence="6" id="KW-0812">Transmembrane</keyword>
<dbReference type="Gene3D" id="3.40.50.2300">
    <property type="match status" value="1"/>
</dbReference>
<dbReference type="PANTHER" id="PTHR43047:SF72">
    <property type="entry name" value="OSMOSENSING HISTIDINE PROTEIN KINASE SLN1"/>
    <property type="match status" value="1"/>
</dbReference>
<evidence type="ECO:0000256" key="3">
    <source>
        <dbReference type="ARBA" id="ARBA00012438"/>
    </source>
</evidence>
<comment type="catalytic activity">
    <reaction evidence="1">
        <text>ATP + protein L-histidine = ADP + protein N-phospho-L-histidine.</text>
        <dbReference type="EC" id="2.7.13.3"/>
    </reaction>
</comment>
<dbReference type="PROSITE" id="PS50110">
    <property type="entry name" value="RESPONSE_REGULATORY"/>
    <property type="match status" value="1"/>
</dbReference>
<dbReference type="CDD" id="cd00130">
    <property type="entry name" value="PAS"/>
    <property type="match status" value="3"/>
</dbReference>
<dbReference type="InterPro" id="IPR005467">
    <property type="entry name" value="His_kinase_dom"/>
</dbReference>
<dbReference type="InterPro" id="IPR004358">
    <property type="entry name" value="Sig_transdc_His_kin-like_C"/>
</dbReference>
<keyword evidence="9" id="KW-0067">ATP-binding</keyword>
<keyword evidence="4 13" id="KW-0597">Phosphoprotein</keyword>
<sequence>MERIEEDRRVAALHELNLLDTDPEDGFDSITKLAVTLTGASMAAISLVDRDRQWFKSSVGVDVSEMPRDITFCNHAIRQASTLYVPDARLDERFKHNPLVAGEPHLRGYAGVPLQVESGYRIGTLSVFHDQPFAFDAMVLQQLAVLARVVEEQIRTRSQSAEARRANQLLAGIAAIQREYMTDASSIDQAFDHLLAAALEFTDSTAGFIGEIVEDESGRYLKTQAFSHVGADDDAGDERRASLEFRDPDTLIGHTIKTGEMVIANDPAQDQRGRNAVEALSPLHAYLGIPLLEKGKLVAMIGIANRPSGYCADLVAACEPLFVTAGNLIRARRTEVARDSALAELALSKGRYDLAIAGSASGIWEIDFAAGTMFASERSRELVGRSPGDPIAGGKAHLQGMSEFFGRVHENDRERVQTALRAHLQHRTPYALEYDFQHSDGHYLRVFACGQAEWDEAGQATRMAGSIEDITERSHLIAERESTAARLAEVTKLGGIGSWEVNLDADTVLWDSMTRKIHEVDDDYVPDLASAVEFYPPEAREALQANIDRAIKLGEAWDLELPFVTARGNHAWVRAVGRAIAVDGHVGKLVGSFQDITGRRAREEEAKSLSTRLAVALDASNLGVWEYDIQTRINTGDERMMTLLGLSGEVSLTFDDWAAAIHPDDREAIIAGTRTAMEVGAGFSHAYRIVRPDGSIRHVRSRGLLCERLDGSATVIGVTDDVTDDVGRAEELDHQRARAESASQAKSQFLTNMSHEIRTPLNGVLGMSQLLRLTPLSDQQDRYVRTLQTSGEALLDLVEDILDISKIESGTIQLAREPFEVLPVVASVMDMVETAARRKAITICCEQAPGLPGVVLGDQKRLRQVLINIIGNAVKFTSEGSVTIQVEPQADDRIRFCIADTGPGIAADQLERVFDRFAQVDASLTRQHGGSGLGLAICRDLVRLAGGEIGVRSEPGEGAEFWFELPLPPAEASVVAPVSPPAELPRPGGRRTGPARILVVDDVMTNRLVASALVENAGHQVRLAGNGREAIDALDSDRFDAILMDIQMPVMSGDEAIQCIRASGKPYSTIPIYAVTADATKGAREHYLEIGATGYLSKPLDIKEISAALDEVLRGAMH</sequence>
<evidence type="ECO:0000256" key="5">
    <source>
        <dbReference type="ARBA" id="ARBA00022679"/>
    </source>
</evidence>
<feature type="domain" description="PAC" evidence="17">
    <location>
        <begin position="557"/>
        <end position="608"/>
    </location>
</feature>
<dbReference type="InterPro" id="IPR013655">
    <property type="entry name" value="PAS_fold_3"/>
</dbReference>
<organism evidence="18 19">
    <name type="scientific">Maricaulis salignorans</name>
    <dbReference type="NCBI Taxonomy" id="144026"/>
    <lineage>
        <taxon>Bacteria</taxon>
        <taxon>Pseudomonadati</taxon>
        <taxon>Pseudomonadota</taxon>
        <taxon>Alphaproteobacteria</taxon>
        <taxon>Maricaulales</taxon>
        <taxon>Maricaulaceae</taxon>
        <taxon>Maricaulis</taxon>
    </lineage>
</organism>
<dbReference type="GO" id="GO:0005524">
    <property type="term" value="F:ATP binding"/>
    <property type="evidence" value="ECO:0007669"/>
    <property type="project" value="UniProtKB-KW"/>
</dbReference>
<dbReference type="CDD" id="cd17546">
    <property type="entry name" value="REC_hyHK_CKI1_RcsC-like"/>
    <property type="match status" value="1"/>
</dbReference>
<evidence type="ECO:0000256" key="13">
    <source>
        <dbReference type="PROSITE-ProRule" id="PRU00169"/>
    </source>
</evidence>
<evidence type="ECO:0000256" key="2">
    <source>
        <dbReference type="ARBA" id="ARBA00004370"/>
    </source>
</evidence>
<dbReference type="EMBL" id="FNHG01000007">
    <property type="protein sequence ID" value="SDM22815.1"/>
    <property type="molecule type" value="Genomic_DNA"/>
</dbReference>
<dbReference type="Pfam" id="PF08447">
    <property type="entry name" value="PAS_3"/>
    <property type="match status" value="3"/>
</dbReference>
<evidence type="ECO:0000256" key="7">
    <source>
        <dbReference type="ARBA" id="ARBA00022741"/>
    </source>
</evidence>
<dbReference type="RefSeq" id="WP_091769149.1">
    <property type="nucleotide sequence ID" value="NZ_FNHG01000007.1"/>
</dbReference>
<evidence type="ECO:0000256" key="8">
    <source>
        <dbReference type="ARBA" id="ARBA00022777"/>
    </source>
</evidence>
<dbReference type="SMART" id="SM00388">
    <property type="entry name" value="HisKA"/>
    <property type="match status" value="1"/>
</dbReference>
<feature type="domain" description="PAS" evidence="16">
    <location>
        <begin position="609"/>
        <end position="680"/>
    </location>
</feature>
<evidence type="ECO:0000313" key="18">
    <source>
        <dbReference type="EMBL" id="SDM22815.1"/>
    </source>
</evidence>
<dbReference type="InterPro" id="IPR000014">
    <property type="entry name" value="PAS"/>
</dbReference>
<dbReference type="SUPFAM" id="SSF55874">
    <property type="entry name" value="ATPase domain of HSP90 chaperone/DNA topoisomerase II/histidine kinase"/>
    <property type="match status" value="1"/>
</dbReference>
<keyword evidence="19" id="KW-1185">Reference proteome</keyword>
<feature type="modified residue" description="4-aspartylphosphate" evidence="13">
    <location>
        <position position="1045"/>
    </location>
</feature>
<dbReference type="InterPro" id="IPR003018">
    <property type="entry name" value="GAF"/>
</dbReference>
<dbReference type="OrthoDB" id="9774458at2"/>
<dbReference type="SMART" id="SM00065">
    <property type="entry name" value="GAF"/>
    <property type="match status" value="2"/>
</dbReference>
<dbReference type="Pfam" id="PF00512">
    <property type="entry name" value="HisKA"/>
    <property type="match status" value="1"/>
</dbReference>
<evidence type="ECO:0000256" key="12">
    <source>
        <dbReference type="ARBA" id="ARBA00023136"/>
    </source>
</evidence>
<keyword evidence="12" id="KW-0472">Membrane</keyword>
<dbReference type="SUPFAM" id="SSF52172">
    <property type="entry name" value="CheY-like"/>
    <property type="match status" value="1"/>
</dbReference>
<keyword evidence="10" id="KW-1133">Transmembrane helix</keyword>
<evidence type="ECO:0000256" key="9">
    <source>
        <dbReference type="ARBA" id="ARBA00022840"/>
    </source>
</evidence>
<dbReference type="EC" id="2.7.13.3" evidence="3"/>
<dbReference type="AlphaFoldDB" id="A0A1G9RK81"/>
<dbReference type="InterPro" id="IPR003661">
    <property type="entry name" value="HisK_dim/P_dom"/>
</dbReference>
<dbReference type="InterPro" id="IPR036890">
    <property type="entry name" value="HATPase_C_sf"/>
</dbReference>
<name>A0A1G9RK81_9PROT</name>
<dbReference type="STRING" id="144026.SAMN04488568_10730"/>
<dbReference type="SMART" id="SM00086">
    <property type="entry name" value="PAC"/>
    <property type="match status" value="3"/>
</dbReference>
<dbReference type="Gene3D" id="3.30.565.10">
    <property type="entry name" value="Histidine kinase-like ATPase, C-terminal domain"/>
    <property type="match status" value="1"/>
</dbReference>
<dbReference type="Proteomes" id="UP000199759">
    <property type="component" value="Unassembled WGS sequence"/>
</dbReference>
<accession>A0A1G9RK81</accession>
<dbReference type="InterPro" id="IPR001789">
    <property type="entry name" value="Sig_transdc_resp-reg_receiver"/>
</dbReference>
<keyword evidence="5" id="KW-0808">Transferase</keyword>
<dbReference type="GO" id="GO:0000155">
    <property type="term" value="F:phosphorelay sensor kinase activity"/>
    <property type="evidence" value="ECO:0007669"/>
    <property type="project" value="InterPro"/>
</dbReference>
<dbReference type="SMART" id="SM00448">
    <property type="entry name" value="REC"/>
    <property type="match status" value="1"/>
</dbReference>
<dbReference type="InterPro" id="IPR001610">
    <property type="entry name" value="PAC"/>
</dbReference>
<dbReference type="SMART" id="SM00387">
    <property type="entry name" value="HATPase_c"/>
    <property type="match status" value="1"/>
</dbReference>
<keyword evidence="8" id="KW-0418">Kinase</keyword>
<comment type="subcellular location">
    <subcellularLocation>
        <location evidence="2">Membrane</location>
    </subcellularLocation>
</comment>
<keyword evidence="11" id="KW-0902">Two-component regulatory system</keyword>
<dbReference type="PANTHER" id="PTHR43047">
    <property type="entry name" value="TWO-COMPONENT HISTIDINE PROTEIN KINASE"/>
    <property type="match status" value="1"/>
</dbReference>
<dbReference type="InterPro" id="IPR000700">
    <property type="entry name" value="PAS-assoc_C"/>
</dbReference>
<dbReference type="InterPro" id="IPR036097">
    <property type="entry name" value="HisK_dim/P_sf"/>
</dbReference>